<dbReference type="HOGENOM" id="CLU_000604_1_22_7"/>
<dbReference type="AlphaFoldDB" id="F0JGQ3"/>
<dbReference type="GO" id="GO:0005524">
    <property type="term" value="F:ATP binding"/>
    <property type="evidence" value="ECO:0007669"/>
    <property type="project" value="UniProtKB-KW"/>
</dbReference>
<dbReference type="OrthoDB" id="9809450at2"/>
<dbReference type="RefSeq" id="WP_014321350.1">
    <property type="nucleotide sequence ID" value="NC_016803.1"/>
</dbReference>
<keyword evidence="2" id="KW-0547">Nucleotide-binding</keyword>
<dbReference type="InterPro" id="IPR003439">
    <property type="entry name" value="ABC_transporter-like_ATP-bd"/>
</dbReference>
<name>F0JGQ3_9BACT</name>
<dbReference type="PANTHER" id="PTHR42781">
    <property type="entry name" value="SPERMIDINE/PUTRESCINE IMPORT ATP-BINDING PROTEIN POTA"/>
    <property type="match status" value="1"/>
</dbReference>
<keyword evidence="1" id="KW-0813">Transport</keyword>
<gene>
    <name evidence="5" type="ORF">DND132_0707</name>
</gene>
<dbReference type="InterPro" id="IPR015856">
    <property type="entry name" value="ABC_transpr_CbiO/EcfA_su"/>
</dbReference>
<evidence type="ECO:0000259" key="4">
    <source>
        <dbReference type="PROSITE" id="PS50893"/>
    </source>
</evidence>
<dbReference type="CDD" id="cd03225">
    <property type="entry name" value="ABC_cobalt_CbiO_domain1"/>
    <property type="match status" value="1"/>
</dbReference>
<dbReference type="InterPro" id="IPR027417">
    <property type="entry name" value="P-loop_NTPase"/>
</dbReference>
<dbReference type="SMART" id="SM00382">
    <property type="entry name" value="AAA"/>
    <property type="match status" value="1"/>
</dbReference>
<keyword evidence="3" id="KW-0067">ATP-binding</keyword>
<dbReference type="EMBL" id="CP003220">
    <property type="protein sequence ID" value="EGB13922.1"/>
    <property type="molecule type" value="Genomic_DNA"/>
</dbReference>
<dbReference type="eggNOG" id="COG3839">
    <property type="taxonomic scope" value="Bacteria"/>
</dbReference>
<dbReference type="GO" id="GO:0055085">
    <property type="term" value="P:transmembrane transport"/>
    <property type="evidence" value="ECO:0007669"/>
    <property type="project" value="InterPro"/>
</dbReference>
<organism evidence="5 6">
    <name type="scientific">Pseudodesulfovibrio mercurii</name>
    <dbReference type="NCBI Taxonomy" id="641491"/>
    <lineage>
        <taxon>Bacteria</taxon>
        <taxon>Pseudomonadati</taxon>
        <taxon>Thermodesulfobacteriota</taxon>
        <taxon>Desulfovibrionia</taxon>
        <taxon>Desulfovibrionales</taxon>
        <taxon>Desulfovibrionaceae</taxon>
    </lineage>
</organism>
<dbReference type="SMR" id="F0JGQ3"/>
<reference evidence="5 6" key="1">
    <citation type="journal article" date="2011" name="J. Bacteriol.">
        <title>Genome sequence of the mercury-methylating strain Desulfovibrio desulfuricans ND132.</title>
        <authorList>
            <person name="Brown S.D."/>
            <person name="Gilmour C.C."/>
            <person name="Kucken A.M."/>
            <person name="Wall J.D."/>
            <person name="Elias D.A."/>
            <person name="Brandt C.C."/>
            <person name="Podar M."/>
            <person name="Chertkov O."/>
            <person name="Held B."/>
            <person name="Bruce D.C."/>
            <person name="Detter J.C."/>
            <person name="Tapia R."/>
            <person name="Han C.S."/>
            <person name="Goodwin L.A."/>
            <person name="Cheng J.F."/>
            <person name="Pitluck S."/>
            <person name="Woyke T."/>
            <person name="Mikhailova N."/>
            <person name="Ivanova N.N."/>
            <person name="Han J."/>
            <person name="Lucas S."/>
            <person name="Lapidus A.L."/>
            <person name="Land M.L."/>
            <person name="Hauser L.J."/>
            <person name="Palumbo A.V."/>
        </authorList>
    </citation>
    <scope>NUCLEOTIDE SEQUENCE [LARGE SCALE GENOMIC DNA]</scope>
    <source>
        <strain evidence="5 6">ND132</strain>
    </source>
</reference>
<dbReference type="SUPFAM" id="SSF52540">
    <property type="entry name" value="P-loop containing nucleoside triphosphate hydrolases"/>
    <property type="match status" value="1"/>
</dbReference>
<dbReference type="PROSITE" id="PS50893">
    <property type="entry name" value="ABC_TRANSPORTER_2"/>
    <property type="match status" value="1"/>
</dbReference>
<proteinExistence type="predicted"/>
<dbReference type="Gene3D" id="3.40.50.300">
    <property type="entry name" value="P-loop containing nucleotide triphosphate hydrolases"/>
    <property type="match status" value="1"/>
</dbReference>
<dbReference type="InterPro" id="IPR003593">
    <property type="entry name" value="AAA+_ATPase"/>
</dbReference>
<sequence>MSALVVLDHIRQRYSDRTVLDIEHLEFAEGTISGLAGPNGSGKSTLLCLLALLEPPAQGTITFLGRPAHPGSAVTRQVSLLVQEPYLLKRTVFANVAYGLRIRGKNDIPAKVFRALEIVGLDPGVFARRQWFELSGGEVQRVALAARLVIKPKLLLMDEPTASLDAKSAELIHQAALSARDEYGASLVVASHDMPWLKTLADHIHYLDEGRLVRTVQHSEEP</sequence>
<dbReference type="GO" id="GO:0016020">
    <property type="term" value="C:membrane"/>
    <property type="evidence" value="ECO:0007669"/>
    <property type="project" value="InterPro"/>
</dbReference>
<evidence type="ECO:0000313" key="6">
    <source>
        <dbReference type="Proteomes" id="UP000007845"/>
    </source>
</evidence>
<dbReference type="STRING" id="641491.DND132_0707"/>
<dbReference type="Proteomes" id="UP000007845">
    <property type="component" value="Chromosome"/>
</dbReference>
<accession>F0JGQ3</accession>
<evidence type="ECO:0000256" key="2">
    <source>
        <dbReference type="ARBA" id="ARBA00022741"/>
    </source>
</evidence>
<evidence type="ECO:0000313" key="5">
    <source>
        <dbReference type="EMBL" id="EGB13922.1"/>
    </source>
</evidence>
<dbReference type="KEGG" id="ddn:DND132_0707"/>
<evidence type="ECO:0000256" key="1">
    <source>
        <dbReference type="ARBA" id="ARBA00022448"/>
    </source>
</evidence>
<dbReference type="GO" id="GO:0016887">
    <property type="term" value="F:ATP hydrolysis activity"/>
    <property type="evidence" value="ECO:0007669"/>
    <property type="project" value="InterPro"/>
</dbReference>
<dbReference type="PANTHER" id="PTHR42781:SF4">
    <property type="entry name" value="SPERMIDINE_PUTRESCINE IMPORT ATP-BINDING PROTEIN POTA"/>
    <property type="match status" value="1"/>
</dbReference>
<keyword evidence="6" id="KW-1185">Reference proteome</keyword>
<protein>
    <submittedName>
        <fullName evidence="5">ABC transporter related protein</fullName>
    </submittedName>
</protein>
<feature type="domain" description="ABC transporter" evidence="4">
    <location>
        <begin position="5"/>
        <end position="222"/>
    </location>
</feature>
<evidence type="ECO:0000256" key="3">
    <source>
        <dbReference type="ARBA" id="ARBA00022840"/>
    </source>
</evidence>
<dbReference type="Pfam" id="PF00005">
    <property type="entry name" value="ABC_tran"/>
    <property type="match status" value="1"/>
</dbReference>
<dbReference type="InterPro" id="IPR050093">
    <property type="entry name" value="ABC_SmlMolc_Importer"/>
</dbReference>